<dbReference type="AlphaFoldDB" id="A0A927MP51"/>
<dbReference type="RefSeq" id="WP_192748354.1">
    <property type="nucleotide sequence ID" value="NZ_BAABJL010000219.1"/>
</dbReference>
<protein>
    <submittedName>
        <fullName evidence="1">Uncharacterized protein</fullName>
    </submittedName>
</protein>
<evidence type="ECO:0000313" key="1">
    <source>
        <dbReference type="EMBL" id="MBE1603577.1"/>
    </source>
</evidence>
<evidence type="ECO:0000313" key="2">
    <source>
        <dbReference type="Proteomes" id="UP000638648"/>
    </source>
</evidence>
<comment type="caution">
    <text evidence="1">The sequence shown here is derived from an EMBL/GenBank/DDBJ whole genome shotgun (WGS) entry which is preliminary data.</text>
</comment>
<dbReference type="EMBL" id="JADBEM010000001">
    <property type="protein sequence ID" value="MBE1603577.1"/>
    <property type="molecule type" value="Genomic_DNA"/>
</dbReference>
<name>A0A927MP51_9ACTN</name>
<accession>A0A927MP51</accession>
<gene>
    <name evidence="1" type="ORF">HEB94_000425</name>
</gene>
<proteinExistence type="predicted"/>
<dbReference type="Proteomes" id="UP000638648">
    <property type="component" value="Unassembled WGS sequence"/>
</dbReference>
<organism evidence="1 2">
    <name type="scientific">Actinopolymorpha pittospori</name>
    <dbReference type="NCBI Taxonomy" id="648752"/>
    <lineage>
        <taxon>Bacteria</taxon>
        <taxon>Bacillati</taxon>
        <taxon>Actinomycetota</taxon>
        <taxon>Actinomycetes</taxon>
        <taxon>Propionibacteriales</taxon>
        <taxon>Actinopolymorphaceae</taxon>
        <taxon>Actinopolymorpha</taxon>
    </lineage>
</organism>
<reference evidence="1" key="1">
    <citation type="submission" date="2020-10" db="EMBL/GenBank/DDBJ databases">
        <title>Sequencing the genomes of 1000 actinobacteria strains.</title>
        <authorList>
            <person name="Klenk H.-P."/>
        </authorList>
    </citation>
    <scope>NUCLEOTIDE SEQUENCE</scope>
    <source>
        <strain evidence="1">DSM 45354</strain>
    </source>
</reference>
<sequence>MPISYTRSFSHADWIDRVDRVQAGGDNGFNGRFHGIEAEFDALSGVVKQADTQLGTQSGQIGVLQQQVAALGGVVLAPVTLGLTPTMQPFNPDATNSSWSQVYWSTVVLGQPNGSFVKVPTANGGAADGVLPLTLPEGVTLLNIAVLGQAATPANMKTQLVREQRNAPFTKSTLVTVTGFVSVPVPGTSVFTSDTHLFYLRATLVGAAAGDVLRGFAITYQPAA</sequence>
<keyword evidence="2" id="KW-1185">Reference proteome</keyword>